<dbReference type="Pfam" id="PF00046">
    <property type="entry name" value="Homeodomain"/>
    <property type="match status" value="1"/>
</dbReference>
<gene>
    <name evidence="8" type="ORF">POCULU_LOCUS8052</name>
</gene>
<dbReference type="Proteomes" id="UP000789572">
    <property type="component" value="Unassembled WGS sequence"/>
</dbReference>
<reference evidence="8" key="1">
    <citation type="submission" date="2021-06" db="EMBL/GenBank/DDBJ databases">
        <authorList>
            <person name="Kallberg Y."/>
            <person name="Tangrot J."/>
            <person name="Rosling A."/>
        </authorList>
    </citation>
    <scope>NUCLEOTIDE SEQUENCE</scope>
    <source>
        <strain evidence="8">IA702</strain>
    </source>
</reference>
<organism evidence="8 9">
    <name type="scientific">Paraglomus occultum</name>
    <dbReference type="NCBI Taxonomy" id="144539"/>
    <lineage>
        <taxon>Eukaryota</taxon>
        <taxon>Fungi</taxon>
        <taxon>Fungi incertae sedis</taxon>
        <taxon>Mucoromycota</taxon>
        <taxon>Glomeromycotina</taxon>
        <taxon>Glomeromycetes</taxon>
        <taxon>Paraglomerales</taxon>
        <taxon>Paraglomeraceae</taxon>
        <taxon>Paraglomus</taxon>
    </lineage>
</organism>
<dbReference type="Gene3D" id="1.10.10.60">
    <property type="entry name" value="Homeodomain-like"/>
    <property type="match status" value="1"/>
</dbReference>
<accession>A0A9N9GJN5</accession>
<dbReference type="InterPro" id="IPR051000">
    <property type="entry name" value="Homeobox_DNA-bind_prot"/>
</dbReference>
<protein>
    <submittedName>
        <fullName evidence="8">4326_t:CDS:1</fullName>
    </submittedName>
</protein>
<dbReference type="SUPFAM" id="SSF46689">
    <property type="entry name" value="Homeodomain-like"/>
    <property type="match status" value="1"/>
</dbReference>
<dbReference type="OrthoDB" id="6159439at2759"/>
<dbReference type="GO" id="GO:0030154">
    <property type="term" value="P:cell differentiation"/>
    <property type="evidence" value="ECO:0007669"/>
    <property type="project" value="TreeGrafter"/>
</dbReference>
<dbReference type="PROSITE" id="PS00027">
    <property type="entry name" value="HOMEOBOX_1"/>
    <property type="match status" value="1"/>
</dbReference>
<comment type="subcellular location">
    <subcellularLocation>
        <location evidence="4 5">Nucleus</location>
    </subcellularLocation>
</comment>
<evidence type="ECO:0000313" key="8">
    <source>
        <dbReference type="EMBL" id="CAG8613219.1"/>
    </source>
</evidence>
<evidence type="ECO:0000256" key="1">
    <source>
        <dbReference type="ARBA" id="ARBA00023125"/>
    </source>
</evidence>
<dbReference type="GO" id="GO:0005634">
    <property type="term" value="C:nucleus"/>
    <property type="evidence" value="ECO:0007669"/>
    <property type="project" value="UniProtKB-SubCell"/>
</dbReference>
<dbReference type="EMBL" id="CAJVPJ010002110">
    <property type="protein sequence ID" value="CAG8613219.1"/>
    <property type="molecule type" value="Genomic_DNA"/>
</dbReference>
<dbReference type="CDD" id="cd00086">
    <property type="entry name" value="homeodomain"/>
    <property type="match status" value="1"/>
</dbReference>
<evidence type="ECO:0000256" key="3">
    <source>
        <dbReference type="ARBA" id="ARBA00023242"/>
    </source>
</evidence>
<dbReference type="InterPro" id="IPR001356">
    <property type="entry name" value="HD"/>
</dbReference>
<dbReference type="InterPro" id="IPR009057">
    <property type="entry name" value="Homeodomain-like_sf"/>
</dbReference>
<proteinExistence type="predicted"/>
<dbReference type="AlphaFoldDB" id="A0A9N9GJN5"/>
<evidence type="ECO:0000313" key="9">
    <source>
        <dbReference type="Proteomes" id="UP000789572"/>
    </source>
</evidence>
<evidence type="ECO:0000256" key="6">
    <source>
        <dbReference type="SAM" id="MobiDB-lite"/>
    </source>
</evidence>
<sequence length="538" mass="60255">MNQKNDKEISETTSPSSSPPSPALEAQSHPAPQMFDAFPQSPHGDFKPTFYNPFEIKHRRRTSRYQLKVLERAFNENPKPHAAVRQILAQKLNMTPRGVQVWFQNRRAKAKKVKVTEDSQSNEGEDGDFGIEEEIYSTTERTNDCAKHLKEIVTCDNDEPSTKCEEGIPCCEEVFPSLNETDSEGLYVEQPTCLMANNILLGERSTTEKVSRTKPSIDPIKIPETQEEYQLMMQQRHLQQFYQKSQADAAQEWMQDNISLDQSGQPAGFVSNMYDSINDLFPLGTPQSAVSIPEYFTDYRQYSPSVSSVISDKYPASAADPADCLQPSGISLSRRNSCPPELMASLLNMKLVNTPEEKQQLTTIIEDETLYNDANAHQFLAMPAVQPKRRFSEPVNRYIFDEFQAGGTTNYVSDLQNSSCSQTLPFNVPTFGAISQSNDQVVHDAPHLERRFSLDSALWSFAKERNVWNNGFDIKNPKQPVADVGLKSNDGAGIAGQWSQSSSAIFGIETVGSLSLPLTDDATFMQQIYGNPNEEVVV</sequence>
<dbReference type="GO" id="GO:0000981">
    <property type="term" value="F:DNA-binding transcription factor activity, RNA polymerase II-specific"/>
    <property type="evidence" value="ECO:0007669"/>
    <property type="project" value="InterPro"/>
</dbReference>
<dbReference type="SMART" id="SM00389">
    <property type="entry name" value="HOX"/>
    <property type="match status" value="1"/>
</dbReference>
<keyword evidence="2 4" id="KW-0371">Homeobox</keyword>
<evidence type="ECO:0000256" key="5">
    <source>
        <dbReference type="RuleBase" id="RU000682"/>
    </source>
</evidence>
<dbReference type="PROSITE" id="PS50071">
    <property type="entry name" value="HOMEOBOX_2"/>
    <property type="match status" value="1"/>
</dbReference>
<name>A0A9N9GJN5_9GLOM</name>
<evidence type="ECO:0000256" key="2">
    <source>
        <dbReference type="ARBA" id="ARBA00023155"/>
    </source>
</evidence>
<evidence type="ECO:0000256" key="4">
    <source>
        <dbReference type="PROSITE-ProRule" id="PRU00108"/>
    </source>
</evidence>
<keyword evidence="3 4" id="KW-0539">Nucleus</keyword>
<keyword evidence="1 4" id="KW-0238">DNA-binding</keyword>
<feature type="region of interest" description="Disordered" evidence="6">
    <location>
        <begin position="1"/>
        <end position="46"/>
    </location>
</feature>
<dbReference type="PANTHER" id="PTHR24324">
    <property type="entry name" value="HOMEOBOX PROTEIN HHEX"/>
    <property type="match status" value="1"/>
</dbReference>
<dbReference type="GO" id="GO:0000978">
    <property type="term" value="F:RNA polymerase II cis-regulatory region sequence-specific DNA binding"/>
    <property type="evidence" value="ECO:0007669"/>
    <property type="project" value="TreeGrafter"/>
</dbReference>
<keyword evidence="9" id="KW-1185">Reference proteome</keyword>
<feature type="domain" description="Homeobox" evidence="7">
    <location>
        <begin position="53"/>
        <end position="113"/>
    </location>
</feature>
<feature type="DNA-binding region" description="Homeobox" evidence="4">
    <location>
        <begin position="55"/>
        <end position="114"/>
    </location>
</feature>
<dbReference type="InterPro" id="IPR017970">
    <property type="entry name" value="Homeobox_CS"/>
</dbReference>
<evidence type="ECO:0000259" key="7">
    <source>
        <dbReference type="PROSITE" id="PS50071"/>
    </source>
</evidence>
<dbReference type="PANTHER" id="PTHR24324:SF9">
    <property type="entry name" value="HOMEOBOX DOMAIN-CONTAINING PROTEIN"/>
    <property type="match status" value="1"/>
</dbReference>
<feature type="compositionally biased region" description="Basic and acidic residues" evidence="6">
    <location>
        <begin position="1"/>
        <end position="10"/>
    </location>
</feature>
<comment type="caution">
    <text evidence="8">The sequence shown here is derived from an EMBL/GenBank/DDBJ whole genome shotgun (WGS) entry which is preliminary data.</text>
</comment>